<dbReference type="EMBL" id="PGTZ01000010">
    <property type="protein sequence ID" value="PJI86564.1"/>
    <property type="molecule type" value="Genomic_DNA"/>
</dbReference>
<comment type="caution">
    <text evidence="2">The sequence shown here is derived from an EMBL/GenBank/DDBJ whole genome shotgun (WGS) entry which is preliminary data.</text>
</comment>
<keyword evidence="1" id="KW-0812">Transmembrane</keyword>
<evidence type="ECO:0000256" key="1">
    <source>
        <dbReference type="SAM" id="Phobius"/>
    </source>
</evidence>
<feature type="transmembrane region" description="Helical" evidence="1">
    <location>
        <begin position="25"/>
        <end position="48"/>
    </location>
</feature>
<dbReference type="Proteomes" id="UP000231586">
    <property type="component" value="Unassembled WGS sequence"/>
</dbReference>
<keyword evidence="3" id="KW-1185">Reference proteome</keyword>
<name>A0A2M8W6P0_9MICO</name>
<evidence type="ECO:0000313" key="2">
    <source>
        <dbReference type="EMBL" id="PJI86564.1"/>
    </source>
</evidence>
<organism evidence="2 3">
    <name type="scientific">Luteimicrobium subarcticum</name>
    <dbReference type="NCBI Taxonomy" id="620910"/>
    <lineage>
        <taxon>Bacteria</taxon>
        <taxon>Bacillati</taxon>
        <taxon>Actinomycetota</taxon>
        <taxon>Actinomycetes</taxon>
        <taxon>Micrococcales</taxon>
        <taxon>Luteimicrobium</taxon>
    </lineage>
</organism>
<keyword evidence="1" id="KW-1133">Transmembrane helix</keyword>
<evidence type="ECO:0000313" key="3">
    <source>
        <dbReference type="Proteomes" id="UP000231586"/>
    </source>
</evidence>
<protein>
    <submittedName>
        <fullName evidence="2">Uncharacterized protein</fullName>
    </submittedName>
</protein>
<proteinExistence type="predicted"/>
<sequence length="58" mass="5845">MSGDDLPLGAAGPVALLSLATTGAAVGWVAGIAVSLVVLGALLVRVTLQRRHHDEKEA</sequence>
<keyword evidence="1" id="KW-0472">Membrane</keyword>
<dbReference type="AlphaFoldDB" id="A0A2M8W6P0"/>
<reference evidence="2 3" key="1">
    <citation type="submission" date="2017-11" db="EMBL/GenBank/DDBJ databases">
        <title>Genomic Encyclopedia of Archaeal and Bacterial Type Strains, Phase II (KMG-II): From Individual Species to Whole Genera.</title>
        <authorList>
            <person name="Goeker M."/>
        </authorList>
    </citation>
    <scope>NUCLEOTIDE SEQUENCE [LARGE SCALE GENOMIC DNA]</scope>
    <source>
        <strain evidence="2 3">DSM 22413</strain>
    </source>
</reference>
<gene>
    <name evidence="2" type="ORF">CLV34_2482</name>
</gene>
<accession>A0A2M8W6P0</accession>
<dbReference type="RefSeq" id="WP_157803829.1">
    <property type="nucleotide sequence ID" value="NZ_PGTZ01000010.1"/>
</dbReference>